<keyword evidence="1" id="KW-1185">Reference proteome</keyword>
<protein>
    <submittedName>
        <fullName evidence="2">Uncharacterized protein</fullName>
    </submittedName>
</protein>
<reference evidence="2" key="1">
    <citation type="submission" date="2025-08" db="UniProtKB">
        <authorList>
            <consortium name="RefSeq"/>
        </authorList>
    </citation>
    <scope>IDENTIFICATION</scope>
    <source>
        <strain evidence="2">Tuebingen</strain>
        <tissue evidence="2">Fibroblasts and whole tissue</tissue>
    </source>
</reference>
<dbReference type="RefSeq" id="XP_073776308.1">
    <property type="nucleotide sequence ID" value="XM_073920207.1"/>
</dbReference>
<dbReference type="Proteomes" id="UP000000437">
    <property type="component" value="Chromosome 13"/>
</dbReference>
<name>A0AC58H2U8_DANRE</name>
<accession>A0AC58H2U8</accession>
<evidence type="ECO:0000313" key="1">
    <source>
        <dbReference type="Proteomes" id="UP000000437"/>
    </source>
</evidence>
<organism evidence="1 2">
    <name type="scientific">Danio rerio</name>
    <name type="common">Zebrafish</name>
    <name type="synonym">Brachydanio rerio</name>
    <dbReference type="NCBI Taxonomy" id="7955"/>
    <lineage>
        <taxon>Eukaryota</taxon>
        <taxon>Metazoa</taxon>
        <taxon>Chordata</taxon>
        <taxon>Craniata</taxon>
        <taxon>Vertebrata</taxon>
        <taxon>Euteleostomi</taxon>
        <taxon>Actinopterygii</taxon>
        <taxon>Neopterygii</taxon>
        <taxon>Teleostei</taxon>
        <taxon>Ostariophysi</taxon>
        <taxon>Cypriniformes</taxon>
        <taxon>Danionidae</taxon>
        <taxon>Danioninae</taxon>
        <taxon>Danio</taxon>
    </lineage>
</organism>
<gene>
    <name evidence="2" type="primary">LOC141377039</name>
</gene>
<evidence type="ECO:0000313" key="2">
    <source>
        <dbReference type="RefSeq" id="XP_073776308.1"/>
    </source>
</evidence>
<proteinExistence type="predicted"/>
<sequence length="88" mass="9848">MDIGTYFFLCFFPVVCPYFSKLPCAGSGVTSNHPLTPSAPDWINGKRQFVCKSVKGSFILVISTCYRTQAVVLDPLYLIQEMTVNFQV</sequence>